<reference evidence="1" key="1">
    <citation type="submission" date="2022-07" db="EMBL/GenBank/DDBJ databases">
        <title>Draft genome sequence of Zalerion maritima ATCC 34329, a (micro)plastics degrading marine fungus.</title>
        <authorList>
            <person name="Paco A."/>
            <person name="Goncalves M.F.M."/>
            <person name="Rocha-Santos T.A.P."/>
            <person name="Alves A."/>
        </authorList>
    </citation>
    <scope>NUCLEOTIDE SEQUENCE</scope>
    <source>
        <strain evidence="1">ATCC 34329</strain>
    </source>
</reference>
<comment type="caution">
    <text evidence="1">The sequence shown here is derived from an EMBL/GenBank/DDBJ whole genome shotgun (WGS) entry which is preliminary data.</text>
</comment>
<proteinExistence type="predicted"/>
<dbReference type="Proteomes" id="UP001201980">
    <property type="component" value="Unassembled WGS sequence"/>
</dbReference>
<dbReference type="PANTHER" id="PTHR33875">
    <property type="entry name" value="OS09G0542200 PROTEIN"/>
    <property type="match status" value="1"/>
</dbReference>
<accession>A0AAD5RHS5</accession>
<dbReference type="Gene3D" id="3.40.30.10">
    <property type="entry name" value="Glutaredoxin"/>
    <property type="match status" value="1"/>
</dbReference>
<dbReference type="InterPro" id="IPR036249">
    <property type="entry name" value="Thioredoxin-like_sf"/>
</dbReference>
<dbReference type="SUPFAM" id="SSF52833">
    <property type="entry name" value="Thioredoxin-like"/>
    <property type="match status" value="1"/>
</dbReference>
<name>A0AAD5RHS5_9PEZI</name>
<dbReference type="AlphaFoldDB" id="A0AAD5RHS5"/>
<keyword evidence="2" id="KW-1185">Reference proteome</keyword>
<protein>
    <recommendedName>
        <fullName evidence="3">Thioredoxin-like fold domain-containing protein</fullName>
    </recommendedName>
</protein>
<dbReference type="PANTHER" id="PTHR33875:SF2">
    <property type="entry name" value="ACR183CP"/>
    <property type="match status" value="1"/>
</dbReference>
<evidence type="ECO:0000313" key="1">
    <source>
        <dbReference type="EMBL" id="KAJ2893809.1"/>
    </source>
</evidence>
<organism evidence="1 2">
    <name type="scientific">Zalerion maritima</name>
    <dbReference type="NCBI Taxonomy" id="339359"/>
    <lineage>
        <taxon>Eukaryota</taxon>
        <taxon>Fungi</taxon>
        <taxon>Dikarya</taxon>
        <taxon>Ascomycota</taxon>
        <taxon>Pezizomycotina</taxon>
        <taxon>Sordariomycetes</taxon>
        <taxon>Lulworthiomycetidae</taxon>
        <taxon>Lulworthiales</taxon>
        <taxon>Lulworthiaceae</taxon>
        <taxon>Zalerion</taxon>
    </lineage>
</organism>
<evidence type="ECO:0000313" key="2">
    <source>
        <dbReference type="Proteomes" id="UP001201980"/>
    </source>
</evidence>
<gene>
    <name evidence="1" type="ORF">MKZ38_008218</name>
</gene>
<dbReference type="EMBL" id="JAKWBI020000564">
    <property type="protein sequence ID" value="KAJ2893809.1"/>
    <property type="molecule type" value="Genomic_DNA"/>
</dbReference>
<evidence type="ECO:0008006" key="3">
    <source>
        <dbReference type="Google" id="ProtNLM"/>
    </source>
</evidence>
<sequence>MAVPPNFAGHKMCFSAPGQPSPAGVPTTKHTLELFLDYCCPFSGKMYTTLFNTIIPMIRSKPSYSAGIELVFRQQIQPWHPQSALMHEAALAVLQINPEKFWNYSAELFKHQKEYFDTEVVNETRNETYKRLVNLASDTCGIDAGKMMDLLVVSDEPTSDGTMNGGNKVTNDVKMITKMSRLVGIHVTPSVIFDGVPYPAISSGWGKDEWEGFLKERCSV</sequence>